<accession>A0ABP7EDS1</accession>
<dbReference type="RefSeq" id="WP_344965331.1">
    <property type="nucleotide sequence ID" value="NZ_BAABDS010000039.1"/>
</dbReference>
<gene>
    <name evidence="1" type="ORF">GCM10022421_27350</name>
</gene>
<reference evidence="2" key="1">
    <citation type="journal article" date="2019" name="Int. J. Syst. Evol. Microbiol.">
        <title>The Global Catalogue of Microorganisms (GCM) 10K type strain sequencing project: providing services to taxonomists for standard genome sequencing and annotation.</title>
        <authorList>
            <consortium name="The Broad Institute Genomics Platform"/>
            <consortium name="The Broad Institute Genome Sequencing Center for Infectious Disease"/>
            <person name="Wu L."/>
            <person name="Ma J."/>
        </authorList>
    </citation>
    <scope>NUCLEOTIDE SEQUENCE [LARGE SCALE GENOMIC DNA]</scope>
    <source>
        <strain evidence="2">JCM 17329</strain>
    </source>
</reference>
<evidence type="ECO:0000313" key="1">
    <source>
        <dbReference type="EMBL" id="GAA3717849.1"/>
    </source>
</evidence>
<dbReference type="InterPro" id="IPR019621">
    <property type="entry name" value="DUF2491"/>
</dbReference>
<dbReference type="Pfam" id="PF10679">
    <property type="entry name" value="DUF2491"/>
    <property type="match status" value="1"/>
</dbReference>
<dbReference type="Proteomes" id="UP001501479">
    <property type="component" value="Unassembled WGS sequence"/>
</dbReference>
<comment type="caution">
    <text evidence="1">The sequence shown here is derived from an EMBL/GenBank/DDBJ whole genome shotgun (WGS) entry which is preliminary data.</text>
</comment>
<dbReference type="EMBL" id="BAABDS010000039">
    <property type="protein sequence ID" value="GAA3717849.1"/>
    <property type="molecule type" value="Genomic_DNA"/>
</dbReference>
<sequence>MFDWLKKKMQPPSVQAEPAPEILGLRLGGGFELDALKLSLLEGQVTFEGAASTQFIQAVGRIILDESHQLLRFYTDDDGFIQVLLDGGTSDDCVAEVKLWYFYQTRPVDGDAAWNRLLDRELVQPEWDLDGQIFTKAWDNTRPVAMTEATWLHDDSRSETDQFVMIYERPLADTDDVEVLMVAAEEKILHNRAERSLILGTGVDLSPTDFKFIS</sequence>
<name>A0ABP7EDS1_9GAMM</name>
<protein>
    <submittedName>
        <fullName evidence="1">YjfK family protein</fullName>
    </submittedName>
</protein>
<proteinExistence type="predicted"/>
<organism evidence="1 2">
    <name type="scientific">Oceanisphaera sediminis</name>
    <dbReference type="NCBI Taxonomy" id="981381"/>
    <lineage>
        <taxon>Bacteria</taxon>
        <taxon>Pseudomonadati</taxon>
        <taxon>Pseudomonadota</taxon>
        <taxon>Gammaproteobacteria</taxon>
        <taxon>Aeromonadales</taxon>
        <taxon>Aeromonadaceae</taxon>
        <taxon>Oceanisphaera</taxon>
    </lineage>
</organism>
<evidence type="ECO:0000313" key="2">
    <source>
        <dbReference type="Proteomes" id="UP001501479"/>
    </source>
</evidence>
<keyword evidence="2" id="KW-1185">Reference proteome</keyword>